<gene>
    <name evidence="1" type="ORF">BSCA_0841</name>
</gene>
<organism evidence="1 2">
    <name type="scientific">Bifidobacterium scardovii</name>
    <dbReference type="NCBI Taxonomy" id="158787"/>
    <lineage>
        <taxon>Bacteria</taxon>
        <taxon>Bacillati</taxon>
        <taxon>Actinomycetota</taxon>
        <taxon>Actinomycetes</taxon>
        <taxon>Bifidobacteriales</taxon>
        <taxon>Bifidobacteriaceae</taxon>
        <taxon>Bifidobacterium</taxon>
    </lineage>
</organism>
<evidence type="ECO:0000313" key="2">
    <source>
        <dbReference type="Proteomes" id="UP000029033"/>
    </source>
</evidence>
<dbReference type="EMBL" id="JGZO01000006">
    <property type="protein sequence ID" value="KFI94786.1"/>
    <property type="molecule type" value="Genomic_DNA"/>
</dbReference>
<protein>
    <submittedName>
        <fullName evidence="1">CTP synthase</fullName>
    </submittedName>
</protein>
<proteinExistence type="predicted"/>
<dbReference type="eggNOG" id="COG5340">
    <property type="taxonomic scope" value="Bacteria"/>
</dbReference>
<name>A0A087DGY6_9BIFI</name>
<keyword evidence="2" id="KW-1185">Reference proteome</keyword>
<dbReference type="STRING" id="158787.BSCA_0841"/>
<accession>A0A087DGY6</accession>
<evidence type="ECO:0000313" key="1">
    <source>
        <dbReference type="EMBL" id="KFI94786.1"/>
    </source>
</evidence>
<dbReference type="RefSeq" id="WP_033517807.1">
    <property type="nucleotide sequence ID" value="NZ_CAUPKV010000055.1"/>
</dbReference>
<comment type="caution">
    <text evidence="1">The sequence shown here is derived from an EMBL/GenBank/DDBJ whole genome shotgun (WGS) entry which is preliminary data.</text>
</comment>
<dbReference type="GeneID" id="85166366"/>
<dbReference type="Proteomes" id="UP000029033">
    <property type="component" value="Unassembled WGS sequence"/>
</dbReference>
<reference evidence="1 2" key="1">
    <citation type="submission" date="2014-03" db="EMBL/GenBank/DDBJ databases">
        <title>Genomics of Bifidobacteria.</title>
        <authorList>
            <person name="Ventura M."/>
            <person name="Milani C."/>
            <person name="Lugli G.A."/>
        </authorList>
    </citation>
    <scope>NUCLEOTIDE SEQUENCE [LARGE SCALE GENOMIC DNA]</scope>
    <source>
        <strain evidence="1 2">LMG 21589</strain>
    </source>
</reference>
<sequence>MSGHYSLGLLFDVAQQERRCVRPRTDTDIRAVARRVKKNEIVRVYRGLYAVRTYWDQLDQHERTRHIVRSLALWHPQWVFCGPTAAVMHGLECSYRLSLPICIVSRTRSHGRNSAGLAHYVIPHPETSRCGSVPVTSVGRTLVDCAAKLPLRYALGPIDSALRLRRITRDELHMHLAAAPYLTGRHKAEYAFSVADGRSENGGESEGRGVLAELGFPVHDIQVEFPCLSNAYRCHRVDYWWRRADGTVVVGELDGVRKYVDPSMTSGRDIRNVVDDERDRQRCLERQGADVLRFYYSDLNDLGALAYKLRRYRVPERGGA</sequence>
<dbReference type="AlphaFoldDB" id="A0A087DGY6"/>